<dbReference type="PANTHER" id="PTHR35678">
    <property type="entry name" value="PROTEIN STPG4"/>
    <property type="match status" value="1"/>
</dbReference>
<protein>
    <recommendedName>
        <fullName evidence="7">O(6)-methylguanine-induced apoptosis 2</fullName>
    </recommendedName>
</protein>
<evidence type="ECO:0000256" key="3">
    <source>
        <dbReference type="ARBA" id="ARBA00022490"/>
    </source>
</evidence>
<gene>
    <name evidence="5" type="ORF">CHS0354_011651</name>
</gene>
<dbReference type="AlphaFoldDB" id="A0AAE0TKC2"/>
<evidence type="ECO:0000256" key="4">
    <source>
        <dbReference type="ARBA" id="ARBA00023242"/>
    </source>
</evidence>
<keyword evidence="6" id="KW-1185">Reference proteome</keyword>
<reference evidence="5" key="3">
    <citation type="submission" date="2023-05" db="EMBL/GenBank/DDBJ databases">
        <authorList>
            <person name="Smith C.H."/>
        </authorList>
    </citation>
    <scope>NUCLEOTIDE SEQUENCE</scope>
    <source>
        <strain evidence="5">CHS0354</strain>
        <tissue evidence="5">Mantle</tissue>
    </source>
</reference>
<dbReference type="GO" id="GO:0042585">
    <property type="term" value="C:germinal vesicle"/>
    <property type="evidence" value="ECO:0007669"/>
    <property type="project" value="TreeGrafter"/>
</dbReference>
<sequence>MAATDSIRVIDEEYIKRIHSRNPSGHLHKGHGIVAATSSIPSKYQTIVTDNSDRKGFLAQSKRFQPDNNINDAPGPGAYVGHHTVDSNSPSYGKKGTGGFASKTKRQARYIISNAPGPGIYALPSLLTTRKDFNASETTGNFHTPIAQKQDKNDGIPAPNIYEVTKTKLGKVNNVSADAAFKSQSKREVMNNKDAAKFPAPGQYNVKDYLLHDSVKIPISSFKSKSKRKIQPDPPNFPGPGAYKPHEPVEPAKKQLFPMKHYLCISAPAMPLPPTPPSPGPGSYELVDFEGQPKHFMSSSAFVSSTSRWTNNTKSSDLPGPAHYRPVQLGKQSFIYNAGGKWV</sequence>
<dbReference type="InterPro" id="IPR010736">
    <property type="entry name" value="SHIPPO-rpt"/>
</dbReference>
<comment type="subcellular location">
    <subcellularLocation>
        <location evidence="2">Cytoplasm</location>
    </subcellularLocation>
    <subcellularLocation>
        <location evidence="1">Nucleus</location>
    </subcellularLocation>
</comment>
<dbReference type="GO" id="GO:0001939">
    <property type="term" value="C:female pronucleus"/>
    <property type="evidence" value="ECO:0007669"/>
    <property type="project" value="TreeGrafter"/>
</dbReference>
<evidence type="ECO:0000313" key="5">
    <source>
        <dbReference type="EMBL" id="KAK3611991.1"/>
    </source>
</evidence>
<organism evidence="5 6">
    <name type="scientific">Potamilus streckersoni</name>
    <dbReference type="NCBI Taxonomy" id="2493646"/>
    <lineage>
        <taxon>Eukaryota</taxon>
        <taxon>Metazoa</taxon>
        <taxon>Spiralia</taxon>
        <taxon>Lophotrochozoa</taxon>
        <taxon>Mollusca</taxon>
        <taxon>Bivalvia</taxon>
        <taxon>Autobranchia</taxon>
        <taxon>Heteroconchia</taxon>
        <taxon>Palaeoheterodonta</taxon>
        <taxon>Unionida</taxon>
        <taxon>Unionoidea</taxon>
        <taxon>Unionidae</taxon>
        <taxon>Ambleminae</taxon>
        <taxon>Lampsilini</taxon>
        <taxon>Potamilus</taxon>
    </lineage>
</organism>
<dbReference type="EMBL" id="JAEAOA010000712">
    <property type="protein sequence ID" value="KAK3611991.1"/>
    <property type="molecule type" value="Genomic_DNA"/>
</dbReference>
<dbReference type="GO" id="GO:0003682">
    <property type="term" value="F:chromatin binding"/>
    <property type="evidence" value="ECO:0007669"/>
    <property type="project" value="TreeGrafter"/>
</dbReference>
<reference evidence="5" key="2">
    <citation type="journal article" date="2021" name="Genome Biol. Evol.">
        <title>Developing a high-quality reference genome for a parasitic bivalve with doubly uniparental inheritance (Bivalvia: Unionida).</title>
        <authorList>
            <person name="Smith C.H."/>
        </authorList>
    </citation>
    <scope>NUCLEOTIDE SEQUENCE</scope>
    <source>
        <strain evidence="5">CHS0354</strain>
        <tissue evidence="5">Mantle</tissue>
    </source>
</reference>
<evidence type="ECO:0008006" key="7">
    <source>
        <dbReference type="Google" id="ProtNLM"/>
    </source>
</evidence>
<evidence type="ECO:0000313" key="6">
    <source>
        <dbReference type="Proteomes" id="UP001195483"/>
    </source>
</evidence>
<proteinExistence type="predicted"/>
<dbReference type="PANTHER" id="PTHR35678:SF1">
    <property type="entry name" value="PROTEIN STPG4"/>
    <property type="match status" value="1"/>
</dbReference>
<reference evidence="5" key="1">
    <citation type="journal article" date="2021" name="Genome Biol. Evol.">
        <title>A High-Quality Reference Genome for a Parasitic Bivalve with Doubly Uniparental Inheritance (Bivalvia: Unionida).</title>
        <authorList>
            <person name="Smith C.H."/>
        </authorList>
    </citation>
    <scope>NUCLEOTIDE SEQUENCE</scope>
    <source>
        <strain evidence="5">CHS0354</strain>
    </source>
</reference>
<evidence type="ECO:0000256" key="1">
    <source>
        <dbReference type="ARBA" id="ARBA00004123"/>
    </source>
</evidence>
<dbReference type="GO" id="GO:0005737">
    <property type="term" value="C:cytoplasm"/>
    <property type="evidence" value="ECO:0007669"/>
    <property type="project" value="UniProtKB-SubCell"/>
</dbReference>
<evidence type="ECO:0000256" key="2">
    <source>
        <dbReference type="ARBA" id="ARBA00004496"/>
    </source>
</evidence>
<keyword evidence="4" id="KW-0539">Nucleus</keyword>
<dbReference type="GO" id="GO:0044727">
    <property type="term" value="P:epigenetic programing of male pronucleus"/>
    <property type="evidence" value="ECO:0007669"/>
    <property type="project" value="TreeGrafter"/>
</dbReference>
<accession>A0AAE0TKC2</accession>
<keyword evidence="3" id="KW-0963">Cytoplasm</keyword>
<name>A0AAE0TKC2_9BIVA</name>
<dbReference type="GO" id="GO:0001940">
    <property type="term" value="C:male pronucleus"/>
    <property type="evidence" value="ECO:0007669"/>
    <property type="project" value="TreeGrafter"/>
</dbReference>
<dbReference type="Pfam" id="PF07004">
    <property type="entry name" value="SHIPPO-rpt"/>
    <property type="match status" value="4"/>
</dbReference>
<comment type="caution">
    <text evidence="5">The sequence shown here is derived from an EMBL/GenBank/DDBJ whole genome shotgun (WGS) entry which is preliminary data.</text>
</comment>
<dbReference type="GO" id="GO:0042393">
    <property type="term" value="F:histone binding"/>
    <property type="evidence" value="ECO:0007669"/>
    <property type="project" value="TreeGrafter"/>
</dbReference>
<dbReference type="Proteomes" id="UP001195483">
    <property type="component" value="Unassembled WGS sequence"/>
</dbReference>